<feature type="transmembrane region" description="Helical" evidence="10">
    <location>
        <begin position="121"/>
        <end position="148"/>
    </location>
</feature>
<name>A0A9D1GU47_9FIRM</name>
<keyword evidence="6 10" id="KW-0443">Lipid metabolism</keyword>
<sequence length="219" mass="24345">MNYIIALCAASLISYLIGSLNSAIVAGYLIKHKDIRDYGSNNAGLTNIYRCFGTTCAVITFLFDICKGFLVVYGTRLALFGSGLFSREEYDVKTACMVVSLFAVLGHVFPIYYRFKGGKGILVAGMTMLAIDPLVFLFELLIFIILVAATRYVSVGSLATCVGYPVFTLIVEIFFRGFPHYTYSHVVMAGIIGLLCLLRHIPNIKRLVSHTENRFKFKK</sequence>
<evidence type="ECO:0000256" key="7">
    <source>
        <dbReference type="ARBA" id="ARBA00023136"/>
    </source>
</evidence>
<dbReference type="PANTHER" id="PTHR30309:SF0">
    <property type="entry name" value="GLYCEROL-3-PHOSPHATE ACYLTRANSFERASE-RELATED"/>
    <property type="match status" value="1"/>
</dbReference>
<comment type="caution">
    <text evidence="11">The sequence shown here is derived from an EMBL/GenBank/DDBJ whole genome shotgun (WGS) entry which is preliminary data.</text>
</comment>
<feature type="transmembrane region" description="Helical" evidence="10">
    <location>
        <begin position="94"/>
        <end position="115"/>
    </location>
</feature>
<keyword evidence="3 10" id="KW-0808">Transferase</keyword>
<evidence type="ECO:0000256" key="6">
    <source>
        <dbReference type="ARBA" id="ARBA00023098"/>
    </source>
</evidence>
<evidence type="ECO:0000313" key="11">
    <source>
        <dbReference type="EMBL" id="HIT59231.1"/>
    </source>
</evidence>
<feature type="transmembrane region" description="Helical" evidence="10">
    <location>
        <begin position="46"/>
        <end position="73"/>
    </location>
</feature>
<feature type="transmembrane region" description="Helical" evidence="10">
    <location>
        <begin position="181"/>
        <end position="198"/>
    </location>
</feature>
<keyword evidence="11" id="KW-0012">Acyltransferase</keyword>
<evidence type="ECO:0000256" key="3">
    <source>
        <dbReference type="ARBA" id="ARBA00022679"/>
    </source>
</evidence>
<evidence type="ECO:0000256" key="8">
    <source>
        <dbReference type="ARBA" id="ARBA00023209"/>
    </source>
</evidence>
<dbReference type="EMBL" id="DVLL01000021">
    <property type="protein sequence ID" value="HIT59231.1"/>
    <property type="molecule type" value="Genomic_DNA"/>
</dbReference>
<comment type="similarity">
    <text evidence="10">Belongs to the PlsY family.</text>
</comment>
<feature type="transmembrane region" description="Helical" evidence="10">
    <location>
        <begin position="155"/>
        <end position="175"/>
    </location>
</feature>
<dbReference type="PANTHER" id="PTHR30309">
    <property type="entry name" value="INNER MEMBRANE PROTEIN YGIH"/>
    <property type="match status" value="1"/>
</dbReference>
<keyword evidence="9 10" id="KW-1208">Phospholipid metabolism</keyword>
<dbReference type="Proteomes" id="UP000824136">
    <property type="component" value="Unassembled WGS sequence"/>
</dbReference>
<comment type="subcellular location">
    <subcellularLocation>
        <location evidence="10">Cell membrane</location>
        <topology evidence="10">Multi-pass membrane protein</topology>
    </subcellularLocation>
</comment>
<protein>
    <recommendedName>
        <fullName evidence="10">Glycerol-3-phosphate acyltransferase</fullName>
    </recommendedName>
    <alternativeName>
        <fullName evidence="10">Acyl-PO4 G3P acyltransferase</fullName>
    </alternativeName>
    <alternativeName>
        <fullName evidence="10">Acyl-phosphate--glycerol-3-phosphate acyltransferase</fullName>
    </alternativeName>
    <alternativeName>
        <fullName evidence="10">G3P acyltransferase</fullName>
        <shortName evidence="10">GPAT</shortName>
        <ecNumber evidence="10">2.3.1.275</ecNumber>
    </alternativeName>
    <alternativeName>
        <fullName evidence="10">Lysophosphatidic acid synthase</fullName>
        <shortName evidence="10">LPA synthase</shortName>
    </alternativeName>
</protein>
<evidence type="ECO:0000256" key="5">
    <source>
        <dbReference type="ARBA" id="ARBA00022989"/>
    </source>
</evidence>
<gene>
    <name evidence="10" type="primary">plsY</name>
    <name evidence="11" type="ORF">IAC39_05940</name>
</gene>
<dbReference type="AlphaFoldDB" id="A0A9D1GU47"/>
<keyword evidence="2 10" id="KW-0444">Lipid biosynthesis</keyword>
<dbReference type="GO" id="GO:0043772">
    <property type="term" value="F:acyl-phosphate glycerol-3-phosphate acyltransferase activity"/>
    <property type="evidence" value="ECO:0007669"/>
    <property type="project" value="UniProtKB-UniRule"/>
</dbReference>
<proteinExistence type="inferred from homology"/>
<keyword evidence="7 10" id="KW-0472">Membrane</keyword>
<comment type="function">
    <text evidence="10">Catalyzes the transfer of an acyl group from acyl-phosphate (acyl-PO(4)) to glycerol-3-phosphate (G3P) to form lysophosphatidic acid (LPA). This enzyme utilizes acyl-phosphate as fatty acyl donor, but not acyl-CoA or acyl-ACP.</text>
</comment>
<dbReference type="HAMAP" id="MF_01043">
    <property type="entry name" value="PlsY"/>
    <property type="match status" value="1"/>
</dbReference>
<organism evidence="11 12">
    <name type="scientific">Candidatus Faeciplasma pullistercoris</name>
    <dbReference type="NCBI Taxonomy" id="2840800"/>
    <lineage>
        <taxon>Bacteria</taxon>
        <taxon>Bacillati</taxon>
        <taxon>Bacillota</taxon>
        <taxon>Clostridia</taxon>
        <taxon>Eubacteriales</taxon>
        <taxon>Oscillospiraceae</taxon>
        <taxon>Oscillospiraceae incertae sedis</taxon>
        <taxon>Candidatus Faeciplasma</taxon>
    </lineage>
</organism>
<evidence type="ECO:0000256" key="2">
    <source>
        <dbReference type="ARBA" id="ARBA00022516"/>
    </source>
</evidence>
<keyword evidence="5 10" id="KW-1133">Transmembrane helix</keyword>
<evidence type="ECO:0000256" key="9">
    <source>
        <dbReference type="ARBA" id="ARBA00023264"/>
    </source>
</evidence>
<evidence type="ECO:0000256" key="4">
    <source>
        <dbReference type="ARBA" id="ARBA00022692"/>
    </source>
</evidence>
<keyword evidence="8 10" id="KW-0594">Phospholipid biosynthesis</keyword>
<evidence type="ECO:0000256" key="10">
    <source>
        <dbReference type="HAMAP-Rule" id="MF_01043"/>
    </source>
</evidence>
<keyword evidence="4 10" id="KW-0812">Transmembrane</keyword>
<reference evidence="11" key="2">
    <citation type="journal article" date="2021" name="PeerJ">
        <title>Extensive microbial diversity within the chicken gut microbiome revealed by metagenomics and culture.</title>
        <authorList>
            <person name="Gilroy R."/>
            <person name="Ravi A."/>
            <person name="Getino M."/>
            <person name="Pursley I."/>
            <person name="Horton D.L."/>
            <person name="Alikhan N.F."/>
            <person name="Baker D."/>
            <person name="Gharbi K."/>
            <person name="Hall N."/>
            <person name="Watson M."/>
            <person name="Adriaenssens E.M."/>
            <person name="Foster-Nyarko E."/>
            <person name="Jarju S."/>
            <person name="Secka A."/>
            <person name="Antonio M."/>
            <person name="Oren A."/>
            <person name="Chaudhuri R.R."/>
            <person name="La Ragione R."/>
            <person name="Hildebrand F."/>
            <person name="Pallen M.J."/>
        </authorList>
    </citation>
    <scope>NUCLEOTIDE SEQUENCE</scope>
    <source>
        <strain evidence="11">CHK33-4379</strain>
    </source>
</reference>
<dbReference type="GO" id="GO:0005886">
    <property type="term" value="C:plasma membrane"/>
    <property type="evidence" value="ECO:0007669"/>
    <property type="project" value="UniProtKB-SubCell"/>
</dbReference>
<keyword evidence="1 10" id="KW-1003">Cell membrane</keyword>
<accession>A0A9D1GU47</accession>
<dbReference type="SMART" id="SM01207">
    <property type="entry name" value="G3P_acyltransf"/>
    <property type="match status" value="1"/>
</dbReference>
<dbReference type="InterPro" id="IPR003811">
    <property type="entry name" value="G3P_acylTferase_PlsY"/>
</dbReference>
<dbReference type="Pfam" id="PF02660">
    <property type="entry name" value="G3P_acyltransf"/>
    <property type="match status" value="1"/>
</dbReference>
<evidence type="ECO:0000313" key="12">
    <source>
        <dbReference type="Proteomes" id="UP000824136"/>
    </source>
</evidence>
<dbReference type="EC" id="2.3.1.275" evidence="10"/>
<comment type="catalytic activity">
    <reaction evidence="10">
        <text>an acyl phosphate + sn-glycerol 3-phosphate = a 1-acyl-sn-glycero-3-phosphate + phosphate</text>
        <dbReference type="Rhea" id="RHEA:34075"/>
        <dbReference type="ChEBI" id="CHEBI:43474"/>
        <dbReference type="ChEBI" id="CHEBI:57597"/>
        <dbReference type="ChEBI" id="CHEBI:57970"/>
        <dbReference type="ChEBI" id="CHEBI:59918"/>
        <dbReference type="EC" id="2.3.1.275"/>
    </reaction>
</comment>
<comment type="pathway">
    <text evidence="10">Lipid metabolism; phospholipid metabolism.</text>
</comment>
<dbReference type="GO" id="GO:0008654">
    <property type="term" value="P:phospholipid biosynthetic process"/>
    <property type="evidence" value="ECO:0007669"/>
    <property type="project" value="UniProtKB-UniRule"/>
</dbReference>
<evidence type="ECO:0000256" key="1">
    <source>
        <dbReference type="ARBA" id="ARBA00022475"/>
    </source>
</evidence>
<comment type="subunit">
    <text evidence="10">Probably interacts with PlsX.</text>
</comment>
<reference evidence="11" key="1">
    <citation type="submission" date="2020-10" db="EMBL/GenBank/DDBJ databases">
        <authorList>
            <person name="Gilroy R."/>
        </authorList>
    </citation>
    <scope>NUCLEOTIDE SEQUENCE</scope>
    <source>
        <strain evidence="11">CHK33-4379</strain>
    </source>
</reference>